<dbReference type="SMART" id="SM00014">
    <property type="entry name" value="acidPPc"/>
    <property type="match status" value="1"/>
</dbReference>
<dbReference type="Pfam" id="PF01569">
    <property type="entry name" value="PAP2"/>
    <property type="match status" value="1"/>
</dbReference>
<dbReference type="PANTHER" id="PTHR14969:SF13">
    <property type="entry name" value="AT30094P"/>
    <property type="match status" value="1"/>
</dbReference>
<gene>
    <name evidence="3" type="ORF">ACFPIB_06375</name>
</gene>
<comment type="caution">
    <text evidence="3">The sequence shown here is derived from an EMBL/GenBank/DDBJ whole genome shotgun (WGS) entry which is preliminary data.</text>
</comment>
<organism evidence="3 4">
    <name type="scientific">Adhaeribacter terreus</name>
    <dbReference type="NCBI Taxonomy" id="529703"/>
    <lineage>
        <taxon>Bacteria</taxon>
        <taxon>Pseudomonadati</taxon>
        <taxon>Bacteroidota</taxon>
        <taxon>Cytophagia</taxon>
        <taxon>Cytophagales</taxon>
        <taxon>Hymenobacteraceae</taxon>
        <taxon>Adhaeribacter</taxon>
    </lineage>
</organism>
<dbReference type="Proteomes" id="UP001596161">
    <property type="component" value="Unassembled WGS sequence"/>
</dbReference>
<keyword evidence="1" id="KW-1133">Transmembrane helix</keyword>
<dbReference type="InterPro" id="IPR036938">
    <property type="entry name" value="PAP2/HPO_sf"/>
</dbReference>
<dbReference type="Gene3D" id="1.20.144.10">
    <property type="entry name" value="Phosphatidic acid phosphatase type 2/haloperoxidase"/>
    <property type="match status" value="2"/>
</dbReference>
<feature type="transmembrane region" description="Helical" evidence="1">
    <location>
        <begin position="173"/>
        <end position="191"/>
    </location>
</feature>
<accession>A0ABW0E766</accession>
<dbReference type="InterPro" id="IPR000326">
    <property type="entry name" value="PAP2/HPO"/>
</dbReference>
<keyword evidence="1" id="KW-0812">Transmembrane</keyword>
<feature type="transmembrane region" description="Helical" evidence="1">
    <location>
        <begin position="118"/>
        <end position="135"/>
    </location>
</feature>
<protein>
    <submittedName>
        <fullName evidence="3">Phosphatase PAP2 family protein</fullName>
    </submittedName>
</protein>
<name>A0ABW0E766_9BACT</name>
<proteinExistence type="predicted"/>
<sequence length="199" mass="23066">MTSLYFFLKITHSIFYDTSFLLVLDKQLVTVWQPDKHPELQRSMEFISFFGSWKWMAFLSAIILIFTRFNAALRPYAFLITLITIGSIAATYLLKIYFNRPRPEVLHEAAIRSSYPSGHALVSLAIYGMIVYFCWVFSKKHWLNTLITIFLLAFVLSIGFSRIYLKQHFLSDVLSGFTGGLFWLAFSLGIGKAQMKIFR</sequence>
<feature type="transmembrane region" description="Helical" evidence="1">
    <location>
        <begin position="46"/>
        <end position="66"/>
    </location>
</feature>
<evidence type="ECO:0000313" key="3">
    <source>
        <dbReference type="EMBL" id="MFC5270227.1"/>
    </source>
</evidence>
<evidence type="ECO:0000256" key="1">
    <source>
        <dbReference type="SAM" id="Phobius"/>
    </source>
</evidence>
<feature type="domain" description="Phosphatidic acid phosphatase type 2/haloperoxidase" evidence="2">
    <location>
        <begin position="73"/>
        <end position="188"/>
    </location>
</feature>
<feature type="transmembrane region" description="Helical" evidence="1">
    <location>
        <begin position="78"/>
        <end position="98"/>
    </location>
</feature>
<keyword evidence="4" id="KW-1185">Reference proteome</keyword>
<dbReference type="RefSeq" id="WP_378016598.1">
    <property type="nucleotide sequence ID" value="NZ_JBHSKT010000003.1"/>
</dbReference>
<dbReference type="PANTHER" id="PTHR14969">
    <property type="entry name" value="SPHINGOSINE-1-PHOSPHATE PHOSPHOHYDROLASE"/>
    <property type="match status" value="1"/>
</dbReference>
<dbReference type="EMBL" id="JBHSKT010000003">
    <property type="protein sequence ID" value="MFC5270227.1"/>
    <property type="molecule type" value="Genomic_DNA"/>
</dbReference>
<evidence type="ECO:0000313" key="4">
    <source>
        <dbReference type="Proteomes" id="UP001596161"/>
    </source>
</evidence>
<keyword evidence="1" id="KW-0472">Membrane</keyword>
<dbReference type="CDD" id="cd03392">
    <property type="entry name" value="PAP2_like_2"/>
    <property type="match status" value="1"/>
</dbReference>
<dbReference type="SUPFAM" id="SSF48317">
    <property type="entry name" value="Acid phosphatase/Vanadium-dependent haloperoxidase"/>
    <property type="match status" value="1"/>
</dbReference>
<reference evidence="4" key="1">
    <citation type="journal article" date="2019" name="Int. J. Syst. Evol. Microbiol.">
        <title>The Global Catalogue of Microorganisms (GCM) 10K type strain sequencing project: providing services to taxonomists for standard genome sequencing and annotation.</title>
        <authorList>
            <consortium name="The Broad Institute Genomics Platform"/>
            <consortium name="The Broad Institute Genome Sequencing Center for Infectious Disease"/>
            <person name="Wu L."/>
            <person name="Ma J."/>
        </authorList>
    </citation>
    <scope>NUCLEOTIDE SEQUENCE [LARGE SCALE GENOMIC DNA]</scope>
    <source>
        <strain evidence="4">KACC 12602</strain>
    </source>
</reference>
<evidence type="ECO:0000259" key="2">
    <source>
        <dbReference type="SMART" id="SM00014"/>
    </source>
</evidence>
<feature type="transmembrane region" description="Helical" evidence="1">
    <location>
        <begin position="142"/>
        <end position="161"/>
    </location>
</feature>